<gene>
    <name evidence="1" type="ORF">EHR06_14300</name>
</gene>
<dbReference type="EMBL" id="RQHS01000019">
    <property type="protein sequence ID" value="TGM97317.1"/>
    <property type="molecule type" value="Genomic_DNA"/>
</dbReference>
<dbReference type="AlphaFoldDB" id="A0A4Z1AA09"/>
<dbReference type="Proteomes" id="UP000297241">
    <property type="component" value="Unassembled WGS sequence"/>
</dbReference>
<reference evidence="1" key="1">
    <citation type="journal article" date="2019" name="PLoS Negl. Trop. Dis.">
        <title>Revisiting the worldwide diversity of Leptospira species in the environment.</title>
        <authorList>
            <person name="Vincent A.T."/>
            <person name="Schiettekatte O."/>
            <person name="Bourhy P."/>
            <person name="Veyrier F.J."/>
            <person name="Picardeau M."/>
        </authorList>
    </citation>
    <scope>NUCLEOTIDE SEQUENCE [LARGE SCALE GENOMIC DNA]</scope>
    <source>
        <strain evidence="1">201601113</strain>
    </source>
</reference>
<organism evidence="1 2">
    <name type="scientific">Leptospira dzoumogneensis</name>
    <dbReference type="NCBI Taxonomy" id="2484904"/>
    <lineage>
        <taxon>Bacteria</taxon>
        <taxon>Pseudomonadati</taxon>
        <taxon>Spirochaetota</taxon>
        <taxon>Spirochaetia</taxon>
        <taxon>Leptospirales</taxon>
        <taxon>Leptospiraceae</taxon>
        <taxon>Leptospira</taxon>
    </lineage>
</organism>
<sequence length="210" mass="23842">MNFKKFTLTILAFTGVINCAVPQMKLNPALAEVKTYRSIGTINNIEIDDLRSPLEFEKGITAKNSISPQIWSGDTNPEVKVYLENLITNYIQKSNVLTFNKNGDFYIKVKINSLKVERSVTIYRYLTLALLDFPVIVANVDLTVEIKKGKNSYPPINIHNTEKLSYWAYTETGWQQVSDQAKELLEKAVNSSMTSLLDQLASLEFHSKQK</sequence>
<protein>
    <recommendedName>
        <fullName evidence="3">ABC-type transport auxiliary lipoprotein component domain-containing protein</fullName>
    </recommendedName>
</protein>
<evidence type="ECO:0008006" key="3">
    <source>
        <dbReference type="Google" id="ProtNLM"/>
    </source>
</evidence>
<evidence type="ECO:0000313" key="2">
    <source>
        <dbReference type="Proteomes" id="UP000297241"/>
    </source>
</evidence>
<dbReference type="RefSeq" id="WP_135757624.1">
    <property type="nucleotide sequence ID" value="NZ_RQHS01000019.1"/>
</dbReference>
<comment type="caution">
    <text evidence="1">The sequence shown here is derived from an EMBL/GenBank/DDBJ whole genome shotgun (WGS) entry which is preliminary data.</text>
</comment>
<accession>A0A4Z1AA09</accession>
<keyword evidence="2" id="KW-1185">Reference proteome</keyword>
<proteinExistence type="predicted"/>
<name>A0A4Z1AA09_9LEPT</name>
<evidence type="ECO:0000313" key="1">
    <source>
        <dbReference type="EMBL" id="TGM97317.1"/>
    </source>
</evidence>